<dbReference type="GO" id="GO:0016740">
    <property type="term" value="F:transferase activity"/>
    <property type="evidence" value="ECO:0007669"/>
    <property type="project" value="UniProtKB-KW"/>
</dbReference>
<dbReference type="CDD" id="cd04647">
    <property type="entry name" value="LbH_MAT_like"/>
    <property type="match status" value="1"/>
</dbReference>
<dbReference type="PANTHER" id="PTHR23416">
    <property type="entry name" value="SIALIC ACID SYNTHASE-RELATED"/>
    <property type="match status" value="1"/>
</dbReference>
<protein>
    <submittedName>
        <fullName evidence="1">Transferase hexapeptide (Six repeat-containing protein)</fullName>
    </submittedName>
</protein>
<dbReference type="InterPro" id="IPR011004">
    <property type="entry name" value="Trimer_LpxA-like_sf"/>
</dbReference>
<dbReference type="Proteomes" id="UP000215002">
    <property type="component" value="Chromosome"/>
</dbReference>
<proteinExistence type="predicted"/>
<keyword evidence="1" id="KW-0808">Transferase</keyword>
<sequence length="194" mass="21704">MKQAVKSFIGKLVESLKAIYEQNKLYDFRHNPNITIEAGLTIESYFSANLPEDKFSIKFGSHVRIKKYCHILMFPGAALTIGSNVFFNNYCSINCLEKISIGENTMFGEGVKLYDHNHLFGYKEKVLEVSRDQFQTAPVTIGKNCWIGSNVAILKGVTIGDNVIVGANCLVYKSVESNTVIKAKSEYIIESSQN</sequence>
<dbReference type="Gene3D" id="2.160.10.10">
    <property type="entry name" value="Hexapeptide repeat proteins"/>
    <property type="match status" value="1"/>
</dbReference>
<dbReference type="InterPro" id="IPR001451">
    <property type="entry name" value="Hexapep"/>
</dbReference>
<dbReference type="AlphaFoldDB" id="A0A223P3Y4"/>
<dbReference type="RefSeq" id="WP_211710207.1">
    <property type="nucleotide sequence ID" value="NZ_CP022743.1"/>
</dbReference>
<keyword evidence="2" id="KW-1185">Reference proteome</keyword>
<accession>A0A223P3Y4</accession>
<dbReference type="InterPro" id="IPR051159">
    <property type="entry name" value="Hexapeptide_acetyltransf"/>
</dbReference>
<dbReference type="SUPFAM" id="SSF51161">
    <property type="entry name" value="Trimeric LpxA-like enzymes"/>
    <property type="match status" value="1"/>
</dbReference>
<gene>
    <name evidence="1" type="ORF">MuYL_4919</name>
</gene>
<dbReference type="EMBL" id="CP022743">
    <property type="protein sequence ID" value="ASU36802.1"/>
    <property type="molecule type" value="Genomic_DNA"/>
</dbReference>
<evidence type="ECO:0000313" key="1">
    <source>
        <dbReference type="EMBL" id="ASU36802.1"/>
    </source>
</evidence>
<organism evidence="1 2">
    <name type="scientific">Mucilaginibacter xinganensis</name>
    <dbReference type="NCBI Taxonomy" id="1234841"/>
    <lineage>
        <taxon>Bacteria</taxon>
        <taxon>Pseudomonadati</taxon>
        <taxon>Bacteroidota</taxon>
        <taxon>Sphingobacteriia</taxon>
        <taxon>Sphingobacteriales</taxon>
        <taxon>Sphingobacteriaceae</taxon>
        <taxon>Mucilaginibacter</taxon>
    </lineage>
</organism>
<dbReference type="Pfam" id="PF00132">
    <property type="entry name" value="Hexapep"/>
    <property type="match status" value="1"/>
</dbReference>
<reference evidence="1 2" key="1">
    <citation type="submission" date="2017-08" db="EMBL/GenBank/DDBJ databases">
        <title>Complete genome sequence of Mucilaginibacter sp. strain BJC16-A31.</title>
        <authorList>
            <consortium name="Henan University of Science and Technology"/>
            <person name="You X."/>
        </authorList>
    </citation>
    <scope>NUCLEOTIDE SEQUENCE [LARGE SCALE GENOMIC DNA]</scope>
    <source>
        <strain evidence="1 2">BJC16-A31</strain>
    </source>
</reference>
<dbReference type="KEGG" id="muc:MuYL_4919"/>
<evidence type="ECO:0000313" key="2">
    <source>
        <dbReference type="Proteomes" id="UP000215002"/>
    </source>
</evidence>
<name>A0A223P3Y4_9SPHI</name>